<accession>A0A8J2LTV3</accession>
<evidence type="ECO:0000256" key="1">
    <source>
        <dbReference type="SAM" id="MobiDB-lite"/>
    </source>
</evidence>
<sequence length="189" mass="22360">MDDNEDDWVFVDDERTKSVLVIDNEANNSRQDENDENQEREEPIEEDFSWENSLIEHPSVYIASHQQQHLQQLQREEKSTEELEVADPRSGVSTRESNRNTRASRNAPNLPQQQQHPRTNPHPRHLINHNSQTSSLDIVDVLKQQQQSKKKHCQRNAKVQQNVRNKPQRRSDKQTYTRFSRVNNDRKCC</sequence>
<feature type="region of interest" description="Disordered" evidence="1">
    <location>
        <begin position="65"/>
        <end position="129"/>
    </location>
</feature>
<dbReference type="AlphaFoldDB" id="A0A8J2LTV3"/>
<feature type="compositionally biased region" description="Acidic residues" evidence="1">
    <location>
        <begin position="33"/>
        <end position="49"/>
    </location>
</feature>
<keyword evidence="3" id="KW-1185">Reference proteome</keyword>
<feature type="compositionally biased region" description="Polar residues" evidence="1">
    <location>
        <begin position="91"/>
        <end position="118"/>
    </location>
</feature>
<feature type="region of interest" description="Disordered" evidence="1">
    <location>
        <begin position="144"/>
        <end position="175"/>
    </location>
</feature>
<reference evidence="2" key="1">
    <citation type="submission" date="2021-06" db="EMBL/GenBank/DDBJ databases">
        <authorList>
            <person name="Hodson N. C."/>
            <person name="Mongue J. A."/>
            <person name="Jaron S. K."/>
        </authorList>
    </citation>
    <scope>NUCLEOTIDE SEQUENCE</scope>
</reference>
<organism evidence="2 3">
    <name type="scientific">Allacma fusca</name>
    <dbReference type="NCBI Taxonomy" id="39272"/>
    <lineage>
        <taxon>Eukaryota</taxon>
        <taxon>Metazoa</taxon>
        <taxon>Ecdysozoa</taxon>
        <taxon>Arthropoda</taxon>
        <taxon>Hexapoda</taxon>
        <taxon>Collembola</taxon>
        <taxon>Symphypleona</taxon>
        <taxon>Sminthuridae</taxon>
        <taxon>Allacma</taxon>
    </lineage>
</organism>
<dbReference type="Proteomes" id="UP000708208">
    <property type="component" value="Unassembled WGS sequence"/>
</dbReference>
<evidence type="ECO:0000313" key="3">
    <source>
        <dbReference type="Proteomes" id="UP000708208"/>
    </source>
</evidence>
<evidence type="ECO:0000313" key="2">
    <source>
        <dbReference type="EMBL" id="CAG7837983.1"/>
    </source>
</evidence>
<feature type="region of interest" description="Disordered" evidence="1">
    <location>
        <begin position="1"/>
        <end position="52"/>
    </location>
</feature>
<gene>
    <name evidence="2" type="ORF">AFUS01_LOCUS47006</name>
</gene>
<comment type="caution">
    <text evidence="2">The sequence shown here is derived from an EMBL/GenBank/DDBJ whole genome shotgun (WGS) entry which is preliminary data.</text>
</comment>
<protein>
    <submittedName>
        <fullName evidence="2">Uncharacterized protein</fullName>
    </submittedName>
</protein>
<name>A0A8J2LTV3_9HEXA</name>
<proteinExistence type="predicted"/>
<dbReference type="EMBL" id="CAJVCH010571616">
    <property type="protein sequence ID" value="CAG7837983.1"/>
    <property type="molecule type" value="Genomic_DNA"/>
</dbReference>
<feature type="compositionally biased region" description="Acidic residues" evidence="1">
    <location>
        <begin position="1"/>
        <end position="11"/>
    </location>
</feature>